<organism evidence="2 3">
    <name type="scientific">Kribbella alba</name>
    <dbReference type="NCBI Taxonomy" id="190197"/>
    <lineage>
        <taxon>Bacteria</taxon>
        <taxon>Bacillati</taxon>
        <taxon>Actinomycetota</taxon>
        <taxon>Actinomycetes</taxon>
        <taxon>Propionibacteriales</taxon>
        <taxon>Kribbellaceae</taxon>
        <taxon>Kribbella</taxon>
    </lineage>
</organism>
<evidence type="ECO:0000256" key="1">
    <source>
        <dbReference type="ARBA" id="ARBA00007120"/>
    </source>
</evidence>
<dbReference type="EMBL" id="BAAANE010000007">
    <property type="protein sequence ID" value="GAA1645666.1"/>
    <property type="molecule type" value="Genomic_DNA"/>
</dbReference>
<dbReference type="InterPro" id="IPR008914">
    <property type="entry name" value="PEBP"/>
</dbReference>
<dbReference type="Proteomes" id="UP001501319">
    <property type="component" value="Unassembled WGS sequence"/>
</dbReference>
<keyword evidence="3" id="KW-1185">Reference proteome</keyword>
<dbReference type="InterPro" id="IPR036610">
    <property type="entry name" value="PEBP-like_sf"/>
</dbReference>
<comment type="caution">
    <text evidence="2">The sequence shown here is derived from an EMBL/GenBank/DDBJ whole genome shotgun (WGS) entry which is preliminary data.</text>
</comment>
<gene>
    <name evidence="2" type="ORF">GCM10009744_40620</name>
</gene>
<evidence type="ECO:0000313" key="3">
    <source>
        <dbReference type="Proteomes" id="UP001501319"/>
    </source>
</evidence>
<name>A0ABP4RCD2_9ACTN</name>
<accession>A0ABP4RCD2</accession>
<reference evidence="3" key="1">
    <citation type="journal article" date="2019" name="Int. J. Syst. Evol. Microbiol.">
        <title>The Global Catalogue of Microorganisms (GCM) 10K type strain sequencing project: providing services to taxonomists for standard genome sequencing and annotation.</title>
        <authorList>
            <consortium name="The Broad Institute Genomics Platform"/>
            <consortium name="The Broad Institute Genome Sequencing Center for Infectious Disease"/>
            <person name="Wu L."/>
            <person name="Ma J."/>
        </authorList>
    </citation>
    <scope>NUCLEOTIDE SEQUENCE [LARGE SCALE GENOMIC DNA]</scope>
    <source>
        <strain evidence="3">JCM 14306</strain>
    </source>
</reference>
<dbReference type="InterPro" id="IPR005247">
    <property type="entry name" value="YbhB_YbcL/LppC-like"/>
</dbReference>
<dbReference type="SUPFAM" id="SSF49777">
    <property type="entry name" value="PEBP-like"/>
    <property type="match status" value="1"/>
</dbReference>
<dbReference type="PANTHER" id="PTHR30289">
    <property type="entry name" value="UNCHARACTERIZED PROTEIN YBCL-RELATED"/>
    <property type="match status" value="1"/>
</dbReference>
<dbReference type="CDD" id="cd00865">
    <property type="entry name" value="PEBP_bact_arch"/>
    <property type="match status" value="1"/>
</dbReference>
<dbReference type="PANTHER" id="PTHR30289:SF1">
    <property type="entry name" value="PEBP (PHOSPHATIDYLETHANOLAMINE-BINDING PROTEIN) FAMILY PROTEIN"/>
    <property type="match status" value="1"/>
</dbReference>
<sequence>MLHSVLLFLLMGLAGCDDTHSQAGQEPTVTAANSITVTSSAFQDGQPIPARYSCDGDNVSLPLAWQGVPSEAKAVALVVDDPDAPRGTFVHWVLLDLDPGISSLAENSVPAGATQANNSAGKAAYFGPCPPSGTHHYRFTVYALSSATGLEAGADLNQALKAIESSAIARGRLVGTYTR</sequence>
<dbReference type="Pfam" id="PF01161">
    <property type="entry name" value="PBP"/>
    <property type="match status" value="1"/>
</dbReference>
<keyword evidence="2" id="KW-0649">Protein kinase inhibitor</keyword>
<proteinExistence type="inferred from homology"/>
<protein>
    <submittedName>
        <fullName evidence="2">YbhB/YbcL family Raf kinase inhibitor-like protein</fullName>
    </submittedName>
</protein>
<evidence type="ECO:0000313" key="2">
    <source>
        <dbReference type="EMBL" id="GAA1645666.1"/>
    </source>
</evidence>
<dbReference type="GO" id="GO:0004860">
    <property type="term" value="F:protein kinase inhibitor activity"/>
    <property type="evidence" value="ECO:0007669"/>
    <property type="project" value="UniProtKB-KW"/>
</dbReference>
<comment type="similarity">
    <text evidence="1">Belongs to the UPF0098 family.</text>
</comment>
<dbReference type="Gene3D" id="3.90.280.10">
    <property type="entry name" value="PEBP-like"/>
    <property type="match status" value="1"/>
</dbReference>
<dbReference type="NCBIfam" id="TIGR00481">
    <property type="entry name" value="YbhB/YbcL family Raf kinase inhibitor-like protein"/>
    <property type="match status" value="1"/>
</dbReference>